<keyword evidence="3" id="KW-1185">Reference proteome</keyword>
<dbReference type="InterPro" id="IPR011333">
    <property type="entry name" value="SKP1/BTB/POZ_sf"/>
</dbReference>
<protein>
    <recommendedName>
        <fullName evidence="4">BTB domain-containing protein</fullName>
    </recommendedName>
</protein>
<name>A0A8K0KBX1_LADFU</name>
<evidence type="ECO:0000256" key="1">
    <source>
        <dbReference type="SAM" id="MobiDB-lite"/>
    </source>
</evidence>
<reference evidence="2" key="2">
    <citation type="submission" date="2017-10" db="EMBL/GenBank/DDBJ databases">
        <title>Ladona fulva Genome sequencing and assembly.</title>
        <authorList>
            <person name="Murali S."/>
            <person name="Richards S."/>
            <person name="Bandaranaike D."/>
            <person name="Bellair M."/>
            <person name="Blankenburg K."/>
            <person name="Chao H."/>
            <person name="Dinh H."/>
            <person name="Doddapaneni H."/>
            <person name="Dugan-Rocha S."/>
            <person name="Elkadiri S."/>
            <person name="Gnanaolivu R."/>
            <person name="Hernandez B."/>
            <person name="Skinner E."/>
            <person name="Javaid M."/>
            <person name="Lee S."/>
            <person name="Li M."/>
            <person name="Ming W."/>
            <person name="Munidasa M."/>
            <person name="Muniz J."/>
            <person name="Nguyen L."/>
            <person name="Hughes D."/>
            <person name="Osuji N."/>
            <person name="Pu L.-L."/>
            <person name="Puazo M."/>
            <person name="Qu C."/>
            <person name="Quiroz J."/>
            <person name="Raj R."/>
            <person name="Weissenberger G."/>
            <person name="Xin Y."/>
            <person name="Zou X."/>
            <person name="Han Y."/>
            <person name="Worley K."/>
            <person name="Muzny D."/>
            <person name="Gibbs R."/>
        </authorList>
    </citation>
    <scope>NUCLEOTIDE SEQUENCE</scope>
    <source>
        <strain evidence="2">Sampled in the wild</strain>
    </source>
</reference>
<accession>A0A8K0KBX1</accession>
<dbReference type="EMBL" id="KZ308558">
    <property type="protein sequence ID" value="KAG8231548.1"/>
    <property type="molecule type" value="Genomic_DNA"/>
</dbReference>
<dbReference type="Proteomes" id="UP000792457">
    <property type="component" value="Unassembled WGS sequence"/>
</dbReference>
<feature type="compositionally biased region" description="Polar residues" evidence="1">
    <location>
        <begin position="287"/>
        <end position="299"/>
    </location>
</feature>
<comment type="caution">
    <text evidence="2">The sequence shown here is derived from an EMBL/GenBank/DDBJ whole genome shotgun (WGS) entry which is preliminary data.</text>
</comment>
<evidence type="ECO:0008006" key="4">
    <source>
        <dbReference type="Google" id="ProtNLM"/>
    </source>
</evidence>
<feature type="region of interest" description="Disordered" evidence="1">
    <location>
        <begin position="155"/>
        <end position="183"/>
    </location>
</feature>
<dbReference type="AlphaFoldDB" id="A0A8K0KBX1"/>
<reference evidence="2" key="1">
    <citation type="submission" date="2013-04" db="EMBL/GenBank/DDBJ databases">
        <authorList>
            <person name="Qu J."/>
            <person name="Murali S.C."/>
            <person name="Bandaranaike D."/>
            <person name="Bellair M."/>
            <person name="Blankenburg K."/>
            <person name="Chao H."/>
            <person name="Dinh H."/>
            <person name="Doddapaneni H."/>
            <person name="Downs B."/>
            <person name="Dugan-Rocha S."/>
            <person name="Elkadiri S."/>
            <person name="Gnanaolivu R.D."/>
            <person name="Hernandez B."/>
            <person name="Javaid M."/>
            <person name="Jayaseelan J.C."/>
            <person name="Lee S."/>
            <person name="Li M."/>
            <person name="Ming W."/>
            <person name="Munidasa M."/>
            <person name="Muniz J."/>
            <person name="Nguyen L."/>
            <person name="Ongeri F."/>
            <person name="Osuji N."/>
            <person name="Pu L.-L."/>
            <person name="Puazo M."/>
            <person name="Qu C."/>
            <person name="Quiroz J."/>
            <person name="Raj R."/>
            <person name="Weissenberger G."/>
            <person name="Xin Y."/>
            <person name="Zou X."/>
            <person name="Han Y."/>
            <person name="Richards S."/>
            <person name="Worley K."/>
            <person name="Muzny D."/>
            <person name="Gibbs R."/>
        </authorList>
    </citation>
    <scope>NUCLEOTIDE SEQUENCE</scope>
    <source>
        <strain evidence="2">Sampled in the wild</strain>
    </source>
</reference>
<dbReference type="Gene3D" id="3.30.710.10">
    <property type="entry name" value="Potassium Channel Kv1.1, Chain A"/>
    <property type="match status" value="1"/>
</dbReference>
<evidence type="ECO:0000313" key="2">
    <source>
        <dbReference type="EMBL" id="KAG8231548.1"/>
    </source>
</evidence>
<dbReference type="OrthoDB" id="1893551at2759"/>
<sequence length="299" mass="33604">MEAILIYLYQDKVPFSCNVEDVAFICQVLVAADHILVDGLKSMCEVTLAHLLTLKNVSELYKFSDTYSAYQLRSYCLKYIVPNISALLESRALDTVDDDLFTDIQLTYWDMTPIVLERSVGIPIKYPDLEQLQSILENVGVPSEEEYFSKNGNLFKSQPKKEGIGTPKKRKPGKRYKLKKSSIDESDGSMAKLLLDSNHMDNLEAKSEILEAAISLGTADEEPANFSQGFVEEDVFMMVEESKLKETPSTLIPSEKKSSVFASKQEIVVSPQIEKEFPSLTGDMYQPSPTSSTRVPKQR</sequence>
<dbReference type="PANTHER" id="PTHR24413">
    <property type="entry name" value="SPECKLE-TYPE POZ PROTEIN"/>
    <property type="match status" value="1"/>
</dbReference>
<evidence type="ECO:0000313" key="3">
    <source>
        <dbReference type="Proteomes" id="UP000792457"/>
    </source>
</evidence>
<organism evidence="2 3">
    <name type="scientific">Ladona fulva</name>
    <name type="common">Scarce chaser dragonfly</name>
    <name type="synonym">Libellula fulva</name>
    <dbReference type="NCBI Taxonomy" id="123851"/>
    <lineage>
        <taxon>Eukaryota</taxon>
        <taxon>Metazoa</taxon>
        <taxon>Ecdysozoa</taxon>
        <taxon>Arthropoda</taxon>
        <taxon>Hexapoda</taxon>
        <taxon>Insecta</taxon>
        <taxon>Pterygota</taxon>
        <taxon>Palaeoptera</taxon>
        <taxon>Odonata</taxon>
        <taxon>Epiprocta</taxon>
        <taxon>Anisoptera</taxon>
        <taxon>Libelluloidea</taxon>
        <taxon>Libellulidae</taxon>
        <taxon>Ladona</taxon>
    </lineage>
</organism>
<feature type="region of interest" description="Disordered" evidence="1">
    <location>
        <begin position="278"/>
        <end position="299"/>
    </location>
</feature>
<feature type="compositionally biased region" description="Basic residues" evidence="1">
    <location>
        <begin position="167"/>
        <end position="180"/>
    </location>
</feature>
<gene>
    <name evidence="2" type="ORF">J437_LFUL008090</name>
</gene>
<proteinExistence type="predicted"/>